<dbReference type="GO" id="GO:0004519">
    <property type="term" value="F:endonuclease activity"/>
    <property type="evidence" value="ECO:0007669"/>
    <property type="project" value="UniProtKB-KW"/>
</dbReference>
<keyword evidence="3" id="KW-0378">Hydrolase</keyword>
<sequence>MAEDALLADAQFVDLPIETAALPVAATIARLREYAHFAGEGPPIAADPRCTPPFLSYLRATFQYMFEAADPVGAVASIRAGVDALLASDLTALSRDGLLELTRELERQARRIPAVDHRVVAELDERNLAGELACANTATLLHDLLQLHPREAKARVTAARELTERHALSGDILPPVCPAVAAAQRAGTISPAHAKVIGELMHWLAAEHDRAFGAELEQCLVEHAAQLDPLQLARAVTRLKARLDPDGPESRDRENQRRRGVTISPNPDGTGELRGHLTAATTAIWQAIFDSLAAPRPSTEHGRDDRSAAQRRHDALHDAGLRLLRTGTLPDCGGTPVTVQVTVRAEDLRNRTGLADTAHGDTISIAELLHLAAEAEIIPVVLDDAGGVLAYGRTRRYATPAQRRPLAARDRGCSFPGCTIPPAWTEVHHVTPWNDGGRTDLDETTLVCDFHHDNHEQAGWTCQMINKIPNWIPPPWIDPDQRPRRNTAHHVEITFDIDPDLARAVHPPIRT</sequence>
<dbReference type="EMBL" id="CP097463">
    <property type="protein sequence ID" value="WAX56816.1"/>
    <property type="molecule type" value="Genomic_DNA"/>
</dbReference>
<keyword evidence="3" id="KW-0540">Nuclease</keyword>
<dbReference type="CDD" id="cd00085">
    <property type="entry name" value="HNHc"/>
    <property type="match status" value="1"/>
</dbReference>
<reference evidence="3" key="1">
    <citation type="submission" date="2022-05" db="EMBL/GenBank/DDBJ databases">
        <title>Jatrophihabitans sp. SB3-54 whole genome sequence.</title>
        <authorList>
            <person name="Suh M.K."/>
            <person name="Eom M.K."/>
            <person name="Kim J.S."/>
            <person name="Kim H.S."/>
            <person name="Do H.E."/>
            <person name="Shin Y.K."/>
            <person name="Lee J.-S."/>
        </authorList>
    </citation>
    <scope>NUCLEOTIDE SEQUENCE</scope>
    <source>
        <strain evidence="3">SB3-54</strain>
    </source>
</reference>
<feature type="compositionally biased region" description="Basic and acidic residues" evidence="1">
    <location>
        <begin position="241"/>
        <end position="257"/>
    </location>
</feature>
<evidence type="ECO:0000259" key="2">
    <source>
        <dbReference type="SMART" id="SM00507"/>
    </source>
</evidence>
<evidence type="ECO:0000313" key="3">
    <source>
        <dbReference type="EMBL" id="WAX56816.1"/>
    </source>
</evidence>
<feature type="domain" description="HNH nuclease" evidence="2">
    <location>
        <begin position="401"/>
        <end position="453"/>
    </location>
</feature>
<protein>
    <submittedName>
        <fullName evidence="3">HNH endonuclease</fullName>
    </submittedName>
</protein>
<proteinExistence type="predicted"/>
<organism evidence="3 4">
    <name type="scientific">Jatrophihabitans cynanchi</name>
    <dbReference type="NCBI Taxonomy" id="2944128"/>
    <lineage>
        <taxon>Bacteria</taxon>
        <taxon>Bacillati</taxon>
        <taxon>Actinomycetota</taxon>
        <taxon>Actinomycetes</taxon>
        <taxon>Jatrophihabitantales</taxon>
        <taxon>Jatrophihabitantaceae</taxon>
        <taxon>Jatrophihabitans</taxon>
    </lineage>
</organism>
<gene>
    <name evidence="3" type="ORF">M6B22_20160</name>
</gene>
<dbReference type="SMART" id="SM00507">
    <property type="entry name" value="HNHc"/>
    <property type="match status" value="1"/>
</dbReference>
<feature type="region of interest" description="Disordered" evidence="1">
    <location>
        <begin position="241"/>
        <end position="274"/>
    </location>
</feature>
<evidence type="ECO:0000256" key="1">
    <source>
        <dbReference type="SAM" id="MobiDB-lite"/>
    </source>
</evidence>
<evidence type="ECO:0000313" key="4">
    <source>
        <dbReference type="Proteomes" id="UP001164693"/>
    </source>
</evidence>
<dbReference type="Proteomes" id="UP001164693">
    <property type="component" value="Chromosome"/>
</dbReference>
<name>A0ABY7JW93_9ACTN</name>
<dbReference type="RefSeq" id="WP_269443351.1">
    <property type="nucleotide sequence ID" value="NZ_CP097463.1"/>
</dbReference>
<keyword evidence="4" id="KW-1185">Reference proteome</keyword>
<dbReference type="InterPro" id="IPR003615">
    <property type="entry name" value="HNH_nuc"/>
</dbReference>
<dbReference type="Pfam" id="PF02720">
    <property type="entry name" value="DUF222"/>
    <property type="match status" value="1"/>
</dbReference>
<dbReference type="InterPro" id="IPR003870">
    <property type="entry name" value="DUF222"/>
</dbReference>
<accession>A0ABY7JW93</accession>
<keyword evidence="3" id="KW-0255">Endonuclease</keyword>